<dbReference type="STRING" id="582402.Hbal_2643"/>
<comment type="similarity">
    <text evidence="1">Belongs to the glycosyl hydrolase 3 family.</text>
</comment>
<dbReference type="CAZy" id="GH3">
    <property type="family name" value="Glycoside Hydrolase Family 3"/>
</dbReference>
<keyword evidence="5" id="KW-1185">Reference proteome</keyword>
<dbReference type="PRINTS" id="PR00133">
    <property type="entry name" value="GLHYDRLASE3"/>
</dbReference>
<dbReference type="OrthoDB" id="9781691at2"/>
<dbReference type="SUPFAM" id="SSF52279">
    <property type="entry name" value="Beta-D-glucan exohydrolase, C-terminal domain"/>
    <property type="match status" value="1"/>
</dbReference>
<accession>C6XPQ3</accession>
<dbReference type="Pfam" id="PF01915">
    <property type="entry name" value="Glyco_hydro_3_C"/>
    <property type="match status" value="1"/>
</dbReference>
<dbReference type="InterPro" id="IPR026891">
    <property type="entry name" value="Fn3-like"/>
</dbReference>
<dbReference type="Pfam" id="PF00933">
    <property type="entry name" value="Glyco_hydro_3"/>
    <property type="match status" value="1"/>
</dbReference>
<dbReference type="InterPro" id="IPR036881">
    <property type="entry name" value="Glyco_hydro_3_C_sf"/>
</dbReference>
<protein>
    <submittedName>
        <fullName evidence="4">Glycoside hydrolase family 3 domain protein</fullName>
    </submittedName>
</protein>
<dbReference type="KEGG" id="hba:Hbal_2643"/>
<sequence length="725" mass="79568">MTKPFDQAVDEVKRGASLSEQAKFLYDLLTEEERLWVLDGDLPFHDGIMQMMTTRYNLRPYIMGQIDRIGIPGIHFVDGPRGCVSGEGTAFPVAMARGATWDVQLEEQIGDVIGQEVRARGGNFFGGICINLARHPAWGRVQETYGDEPYQLGSFGAALCRGVKKHTMTCVKHYALNSMENKRFEVDVSVSQEDLHDVYLPHFKQVIDEGVDSVMSAYNAINGEWAGHHNYLLTDVLRGLWKFDGFVISDFVMGLRDSAASLNAGLDLEAPYIQQRAQYLATQIESGETDWSTVEQSCLRILKIQLKHYAARLEDGYPEALIANKAAAQLAREVASRSMVLLKNEDKEGRAVLPIESSNVKRIALIGRLANAPNMGDHGSSRVVPPYYVTPEAGIRARYPDAQIELVSEDNPDAAELAAKNADVAIIVAGYDYRDEGEFFGGNQMRSNPEFKKNFPPPPEGFEEKMAELAASKLSDDAAMKIVGGDRSSLELREVDREIIKKVSAANPKTIVAIIAAGAVLMDEWRDDVPALMMMWYAGMEGGHALADIISGDVNPAGHLPYAIAQNAKDLPFFDKDATAIEYGRLYGQRLIDANNHEPAYAHGFGLSYTEFVISNATIKELDAEKAALKIAVENTGSRDGIHIVQVYGKRLTGQHANESILVGFAPVKVNAGTSQSVDVTCSFEALALWNESVKKRELPALENVELRVSSYAGDPDALTLVMGG</sequence>
<dbReference type="GO" id="GO:0009251">
    <property type="term" value="P:glucan catabolic process"/>
    <property type="evidence" value="ECO:0007669"/>
    <property type="project" value="TreeGrafter"/>
</dbReference>
<dbReference type="GO" id="GO:0008422">
    <property type="term" value="F:beta-glucosidase activity"/>
    <property type="evidence" value="ECO:0007669"/>
    <property type="project" value="TreeGrafter"/>
</dbReference>
<evidence type="ECO:0000313" key="5">
    <source>
        <dbReference type="Proteomes" id="UP000002745"/>
    </source>
</evidence>
<dbReference type="SUPFAM" id="SSF51445">
    <property type="entry name" value="(Trans)glycosidases"/>
    <property type="match status" value="1"/>
</dbReference>
<dbReference type="Pfam" id="PF14310">
    <property type="entry name" value="Fn3-like"/>
    <property type="match status" value="1"/>
</dbReference>
<evidence type="ECO:0000256" key="1">
    <source>
        <dbReference type="ARBA" id="ARBA00005336"/>
    </source>
</evidence>
<dbReference type="InterPro" id="IPR017853">
    <property type="entry name" value="GH"/>
</dbReference>
<dbReference type="InterPro" id="IPR002772">
    <property type="entry name" value="Glyco_hydro_3_C"/>
</dbReference>
<dbReference type="InterPro" id="IPR036962">
    <property type="entry name" value="Glyco_hydro_3_N_sf"/>
</dbReference>
<dbReference type="HOGENOM" id="CLU_004542_4_1_5"/>
<organism evidence="4 5">
    <name type="scientific">Hirschia baltica (strain ATCC 49814 / DSM 5838 / IFAM 1418)</name>
    <dbReference type="NCBI Taxonomy" id="582402"/>
    <lineage>
        <taxon>Bacteria</taxon>
        <taxon>Pseudomonadati</taxon>
        <taxon>Pseudomonadota</taxon>
        <taxon>Alphaproteobacteria</taxon>
        <taxon>Hyphomonadales</taxon>
        <taxon>Hyphomonadaceae</taxon>
        <taxon>Hirschia</taxon>
    </lineage>
</organism>
<dbReference type="RefSeq" id="WP_015828468.1">
    <property type="nucleotide sequence ID" value="NC_012982.1"/>
</dbReference>
<evidence type="ECO:0000259" key="3">
    <source>
        <dbReference type="SMART" id="SM01217"/>
    </source>
</evidence>
<evidence type="ECO:0000256" key="2">
    <source>
        <dbReference type="ARBA" id="ARBA00022801"/>
    </source>
</evidence>
<dbReference type="eggNOG" id="COG2890">
    <property type="taxonomic scope" value="Bacteria"/>
</dbReference>
<gene>
    <name evidence="4" type="ordered locus">Hbal_2643</name>
</gene>
<dbReference type="AlphaFoldDB" id="C6XPQ3"/>
<feature type="domain" description="Fibronectin type III-like" evidence="3">
    <location>
        <begin position="643"/>
        <end position="711"/>
    </location>
</feature>
<dbReference type="InterPro" id="IPR001764">
    <property type="entry name" value="Glyco_hydro_3_N"/>
</dbReference>
<dbReference type="PANTHER" id="PTHR42715">
    <property type="entry name" value="BETA-GLUCOSIDASE"/>
    <property type="match status" value="1"/>
</dbReference>
<dbReference type="eggNOG" id="COG1472">
    <property type="taxonomic scope" value="Bacteria"/>
</dbReference>
<dbReference type="Proteomes" id="UP000002745">
    <property type="component" value="Chromosome"/>
</dbReference>
<evidence type="ECO:0000313" key="4">
    <source>
        <dbReference type="EMBL" id="ACT60318.1"/>
    </source>
</evidence>
<keyword evidence="2 4" id="KW-0378">Hydrolase</keyword>
<name>C6XPQ3_HIRBI</name>
<dbReference type="SMART" id="SM01217">
    <property type="entry name" value="Fn3_like"/>
    <property type="match status" value="1"/>
</dbReference>
<dbReference type="PANTHER" id="PTHR42715:SF3">
    <property type="entry name" value="BETA-GLUCOSIDASE B-RELATED"/>
    <property type="match status" value="1"/>
</dbReference>
<dbReference type="InterPro" id="IPR013783">
    <property type="entry name" value="Ig-like_fold"/>
</dbReference>
<proteinExistence type="inferred from homology"/>
<dbReference type="InterPro" id="IPR050288">
    <property type="entry name" value="Cellulose_deg_GH3"/>
</dbReference>
<dbReference type="Gene3D" id="3.20.20.300">
    <property type="entry name" value="Glycoside hydrolase, family 3, N-terminal domain"/>
    <property type="match status" value="1"/>
</dbReference>
<dbReference type="EMBL" id="CP001678">
    <property type="protein sequence ID" value="ACT60318.1"/>
    <property type="molecule type" value="Genomic_DNA"/>
</dbReference>
<reference evidence="5" key="1">
    <citation type="journal article" date="2011" name="J. Bacteriol.">
        <title>Genome sequences of eight morphologically diverse alphaproteobacteria.</title>
        <authorList>
            <consortium name="US DOE Joint Genome Institute"/>
            <person name="Brown P.J."/>
            <person name="Kysela D.T."/>
            <person name="Buechlein A."/>
            <person name="Hemmerich C."/>
            <person name="Brun Y.V."/>
        </authorList>
    </citation>
    <scope>NUCLEOTIDE SEQUENCE [LARGE SCALE GENOMIC DNA]</scope>
    <source>
        <strain evidence="5">ATCC 49814 / DSM 5838 / IFAM 1418</strain>
    </source>
</reference>
<dbReference type="Gene3D" id="3.40.50.1700">
    <property type="entry name" value="Glycoside hydrolase family 3 C-terminal domain"/>
    <property type="match status" value="1"/>
</dbReference>
<dbReference type="Gene3D" id="2.60.40.10">
    <property type="entry name" value="Immunoglobulins"/>
    <property type="match status" value="1"/>
</dbReference>